<evidence type="ECO:0000313" key="3">
    <source>
        <dbReference type="EMBL" id="MPM86553.1"/>
    </source>
</evidence>
<dbReference type="EMBL" id="VSSQ01034560">
    <property type="protein sequence ID" value="MPM86553.1"/>
    <property type="molecule type" value="Genomic_DNA"/>
</dbReference>
<gene>
    <name evidence="3" type="primary">arcB_11</name>
    <name evidence="3" type="ORF">SDC9_133642</name>
</gene>
<evidence type="ECO:0000256" key="1">
    <source>
        <dbReference type="ARBA" id="ARBA00022553"/>
    </source>
</evidence>
<comment type="caution">
    <text evidence="3">The sequence shown here is derived from an EMBL/GenBank/DDBJ whole genome shotgun (WGS) entry which is preliminary data.</text>
</comment>
<dbReference type="Gene3D" id="3.40.50.2300">
    <property type="match status" value="1"/>
</dbReference>
<dbReference type="AlphaFoldDB" id="A0A645DC91"/>
<dbReference type="PANTHER" id="PTHR45339:SF3">
    <property type="entry name" value="HISTIDINE KINASE"/>
    <property type="match status" value="1"/>
</dbReference>
<dbReference type="GO" id="GO:0000160">
    <property type="term" value="P:phosphorelay signal transduction system"/>
    <property type="evidence" value="ECO:0007669"/>
    <property type="project" value="InterPro"/>
</dbReference>
<dbReference type="Pfam" id="PF00072">
    <property type="entry name" value="Response_reg"/>
    <property type="match status" value="1"/>
</dbReference>
<dbReference type="PROSITE" id="PS50110">
    <property type="entry name" value="RESPONSE_REGULATORY"/>
    <property type="match status" value="1"/>
</dbReference>
<dbReference type="InterPro" id="IPR011006">
    <property type="entry name" value="CheY-like_superfamily"/>
</dbReference>
<dbReference type="SUPFAM" id="SSF52172">
    <property type="entry name" value="CheY-like"/>
    <property type="match status" value="1"/>
</dbReference>
<dbReference type="PANTHER" id="PTHR45339">
    <property type="entry name" value="HYBRID SIGNAL TRANSDUCTION HISTIDINE KINASE J"/>
    <property type="match status" value="1"/>
</dbReference>
<evidence type="ECO:0000259" key="2">
    <source>
        <dbReference type="PROSITE" id="PS50110"/>
    </source>
</evidence>
<proteinExistence type="predicted"/>
<dbReference type="GO" id="GO:0004673">
    <property type="term" value="F:protein histidine kinase activity"/>
    <property type="evidence" value="ECO:0007669"/>
    <property type="project" value="UniProtKB-EC"/>
</dbReference>
<feature type="domain" description="Response regulatory" evidence="2">
    <location>
        <begin position="1"/>
        <end position="113"/>
    </location>
</feature>
<accession>A0A645DC91</accession>
<keyword evidence="3" id="KW-0808">Transferase</keyword>
<keyword evidence="1" id="KW-0597">Phosphoprotein</keyword>
<dbReference type="SMART" id="SM00448">
    <property type="entry name" value="REC"/>
    <property type="match status" value="1"/>
</dbReference>
<organism evidence="3">
    <name type="scientific">bioreactor metagenome</name>
    <dbReference type="NCBI Taxonomy" id="1076179"/>
    <lineage>
        <taxon>unclassified sequences</taxon>
        <taxon>metagenomes</taxon>
        <taxon>ecological metagenomes</taxon>
    </lineage>
</organism>
<sequence>MNRIVGEGLLKKANILCETAVNGREAFEMFTASAPGFYDAILMDIQMPVMDGYEATRAIRASAHPEAQTIPILAMTADAFTEDVAAALQCGMDDHIAKPIELDVLLSALERAFTKKEGKIYEYK</sequence>
<dbReference type="EC" id="2.7.13.3" evidence="3"/>
<reference evidence="3" key="1">
    <citation type="submission" date="2019-08" db="EMBL/GenBank/DDBJ databases">
        <authorList>
            <person name="Kucharzyk K."/>
            <person name="Murdoch R.W."/>
            <person name="Higgins S."/>
            <person name="Loffler F."/>
        </authorList>
    </citation>
    <scope>NUCLEOTIDE SEQUENCE</scope>
</reference>
<dbReference type="InterPro" id="IPR001789">
    <property type="entry name" value="Sig_transdc_resp-reg_receiver"/>
</dbReference>
<dbReference type="CDD" id="cd17546">
    <property type="entry name" value="REC_hyHK_CKI1_RcsC-like"/>
    <property type="match status" value="1"/>
</dbReference>
<name>A0A645DC91_9ZZZZ</name>
<protein>
    <submittedName>
        <fullName evidence="3">Aerobic respiration control sensor protein ArcB</fullName>
        <ecNumber evidence="3">2.7.13.3</ecNumber>
    </submittedName>
</protein>